<keyword evidence="13" id="KW-1185">Reference proteome</keyword>
<feature type="domain" description="C2H2-type" evidence="11">
    <location>
        <begin position="32"/>
        <end position="59"/>
    </location>
</feature>
<accession>A0ABR2VXH6</accession>
<evidence type="ECO:0000256" key="2">
    <source>
        <dbReference type="ARBA" id="ARBA00022723"/>
    </source>
</evidence>
<dbReference type="SUPFAM" id="SSF57667">
    <property type="entry name" value="beta-beta-alpha zinc fingers"/>
    <property type="match status" value="1"/>
</dbReference>
<evidence type="ECO:0000313" key="13">
    <source>
        <dbReference type="Proteomes" id="UP001479436"/>
    </source>
</evidence>
<evidence type="ECO:0000256" key="1">
    <source>
        <dbReference type="ARBA" id="ARBA00004123"/>
    </source>
</evidence>
<evidence type="ECO:0000256" key="3">
    <source>
        <dbReference type="ARBA" id="ARBA00022737"/>
    </source>
</evidence>
<keyword evidence="2" id="KW-0479">Metal-binding</keyword>
<evidence type="ECO:0000259" key="11">
    <source>
        <dbReference type="PROSITE" id="PS50157"/>
    </source>
</evidence>
<proteinExistence type="predicted"/>
<comment type="caution">
    <text evidence="12">The sequence shown here is derived from an EMBL/GenBank/DDBJ whole genome shotgun (WGS) entry which is preliminary data.</text>
</comment>
<organism evidence="12 13">
    <name type="scientific">Basidiobolus ranarum</name>
    <dbReference type="NCBI Taxonomy" id="34480"/>
    <lineage>
        <taxon>Eukaryota</taxon>
        <taxon>Fungi</taxon>
        <taxon>Fungi incertae sedis</taxon>
        <taxon>Zoopagomycota</taxon>
        <taxon>Entomophthoromycotina</taxon>
        <taxon>Basidiobolomycetes</taxon>
        <taxon>Basidiobolales</taxon>
        <taxon>Basidiobolaceae</taxon>
        <taxon>Basidiobolus</taxon>
    </lineage>
</organism>
<dbReference type="PROSITE" id="PS00028">
    <property type="entry name" value="ZINC_FINGER_C2H2_1"/>
    <property type="match status" value="2"/>
</dbReference>
<comment type="subcellular location">
    <subcellularLocation>
        <location evidence="1">Nucleus</location>
    </subcellularLocation>
</comment>
<sequence>MNFRFVYTSSLMDPSYFSREVKSNRSQKNRQFLCPVCKRTFGRRDNYKRHFRIHSGEYPHICPIPGCKKGFTRSDQISRHLALDHPAAVQSKRKSQSHDSDSDSSTSTYSVETLPDLSTYSNTDLYPSHKRSMLDNVMNISSLVADSTLYDDLSTERMEINFLLN</sequence>
<keyword evidence="8" id="KW-0539">Nucleus</keyword>
<evidence type="ECO:0000256" key="8">
    <source>
        <dbReference type="ARBA" id="ARBA00023242"/>
    </source>
</evidence>
<dbReference type="InterPro" id="IPR036236">
    <property type="entry name" value="Znf_C2H2_sf"/>
</dbReference>
<feature type="region of interest" description="Disordered" evidence="10">
    <location>
        <begin position="86"/>
        <end position="110"/>
    </location>
</feature>
<keyword evidence="4 9" id="KW-0863">Zinc-finger</keyword>
<dbReference type="PROSITE" id="PS50157">
    <property type="entry name" value="ZINC_FINGER_C2H2_2"/>
    <property type="match status" value="1"/>
</dbReference>
<evidence type="ECO:0000313" key="12">
    <source>
        <dbReference type="EMBL" id="KAK9708398.1"/>
    </source>
</evidence>
<dbReference type="InterPro" id="IPR013087">
    <property type="entry name" value="Znf_C2H2_type"/>
</dbReference>
<keyword evidence="6" id="KW-0805">Transcription regulation</keyword>
<dbReference type="PANTHER" id="PTHR47428:SF1">
    <property type="entry name" value="REGULATORY PROTEIN MIG1-RELATED"/>
    <property type="match status" value="1"/>
</dbReference>
<evidence type="ECO:0000256" key="5">
    <source>
        <dbReference type="ARBA" id="ARBA00022833"/>
    </source>
</evidence>
<keyword evidence="3" id="KW-0677">Repeat</keyword>
<gene>
    <name evidence="12" type="ORF">K7432_009665</name>
</gene>
<name>A0ABR2VXH6_9FUNG</name>
<evidence type="ECO:0000256" key="10">
    <source>
        <dbReference type="SAM" id="MobiDB-lite"/>
    </source>
</evidence>
<reference evidence="12 13" key="1">
    <citation type="submission" date="2023-04" db="EMBL/GenBank/DDBJ databases">
        <title>Genome of Basidiobolus ranarum AG-B5.</title>
        <authorList>
            <person name="Stajich J.E."/>
            <person name="Carter-House D."/>
            <person name="Gryganskyi A."/>
        </authorList>
    </citation>
    <scope>NUCLEOTIDE SEQUENCE [LARGE SCALE GENOMIC DNA]</scope>
    <source>
        <strain evidence="12 13">AG-B5</strain>
    </source>
</reference>
<dbReference type="Gene3D" id="3.30.160.60">
    <property type="entry name" value="Classic Zinc Finger"/>
    <property type="match status" value="2"/>
</dbReference>
<evidence type="ECO:0000256" key="7">
    <source>
        <dbReference type="ARBA" id="ARBA00023163"/>
    </source>
</evidence>
<dbReference type="Pfam" id="PF00096">
    <property type="entry name" value="zf-C2H2"/>
    <property type="match status" value="2"/>
</dbReference>
<evidence type="ECO:0000256" key="6">
    <source>
        <dbReference type="ARBA" id="ARBA00023015"/>
    </source>
</evidence>
<dbReference type="Proteomes" id="UP001479436">
    <property type="component" value="Unassembled WGS sequence"/>
</dbReference>
<dbReference type="EMBL" id="JASJQH010007488">
    <property type="protein sequence ID" value="KAK9708398.1"/>
    <property type="molecule type" value="Genomic_DNA"/>
</dbReference>
<dbReference type="SMART" id="SM00355">
    <property type="entry name" value="ZnF_C2H2"/>
    <property type="match status" value="2"/>
</dbReference>
<evidence type="ECO:0000256" key="9">
    <source>
        <dbReference type="PROSITE-ProRule" id="PRU00042"/>
    </source>
</evidence>
<dbReference type="InterPro" id="IPR051007">
    <property type="entry name" value="creA/MIG_C2H2-ZnF"/>
</dbReference>
<dbReference type="PANTHER" id="PTHR47428">
    <property type="entry name" value="REGULATORY PROTEIN MIG1-RELATED"/>
    <property type="match status" value="1"/>
</dbReference>
<keyword evidence="5" id="KW-0862">Zinc</keyword>
<protein>
    <recommendedName>
        <fullName evidence="11">C2H2-type domain-containing protein</fullName>
    </recommendedName>
</protein>
<evidence type="ECO:0000256" key="4">
    <source>
        <dbReference type="ARBA" id="ARBA00022771"/>
    </source>
</evidence>
<keyword evidence="7" id="KW-0804">Transcription</keyword>